<sequence length="179" mass="19975">MGSRHEQTLLVTLGPSQRRPIDSVGYVQLACPLGTRLLEPSLGRLRMPTRNRGKYNYVVPSHGTRQSQAKSYARVHTSSRAPIGSFFLYFSREGLDKEVPPMKPTMEAFERTACLQRNRLGFGLVTLLLSTGFGLMTLLLSTGFGLVTLLLSTGFGLVTFTAFYGLRPSDFYWFLWVSA</sequence>
<comment type="caution">
    <text evidence="2">The sequence shown here is derived from an EMBL/GenBank/DDBJ whole genome shotgun (WGS) entry which is preliminary data.</text>
</comment>
<dbReference type="Proteomes" id="UP000233551">
    <property type="component" value="Unassembled WGS sequence"/>
</dbReference>
<evidence type="ECO:0000256" key="1">
    <source>
        <dbReference type="SAM" id="Phobius"/>
    </source>
</evidence>
<dbReference type="AlphaFoldDB" id="A0A2I0HNN8"/>
<evidence type="ECO:0000313" key="3">
    <source>
        <dbReference type="Proteomes" id="UP000233551"/>
    </source>
</evidence>
<feature type="transmembrane region" description="Helical" evidence="1">
    <location>
        <begin position="120"/>
        <end position="140"/>
    </location>
</feature>
<name>A0A2I0HNN8_PUNGR</name>
<evidence type="ECO:0000313" key="2">
    <source>
        <dbReference type="EMBL" id="PKI33339.1"/>
    </source>
</evidence>
<keyword evidence="1" id="KW-1133">Transmembrane helix</keyword>
<keyword evidence="3" id="KW-1185">Reference proteome</keyword>
<dbReference type="EMBL" id="PGOL01006706">
    <property type="protein sequence ID" value="PKI33339.1"/>
    <property type="molecule type" value="Genomic_DNA"/>
</dbReference>
<reference evidence="2 3" key="1">
    <citation type="submission" date="2017-11" db="EMBL/GenBank/DDBJ databases">
        <title>De-novo sequencing of pomegranate (Punica granatum L.) genome.</title>
        <authorList>
            <person name="Akparov Z."/>
            <person name="Amiraslanov A."/>
            <person name="Hajiyeva S."/>
            <person name="Abbasov M."/>
            <person name="Kaur K."/>
            <person name="Hamwieh A."/>
            <person name="Solovyev V."/>
            <person name="Salamov A."/>
            <person name="Braich B."/>
            <person name="Kosarev P."/>
            <person name="Mahmoud A."/>
            <person name="Hajiyev E."/>
            <person name="Babayeva S."/>
            <person name="Izzatullayeva V."/>
            <person name="Mammadov A."/>
            <person name="Mammadov A."/>
            <person name="Sharifova S."/>
            <person name="Ojaghi J."/>
            <person name="Eynullazada K."/>
            <person name="Bayramov B."/>
            <person name="Abdulazimova A."/>
            <person name="Shahmuradov I."/>
        </authorList>
    </citation>
    <scope>NUCLEOTIDE SEQUENCE [LARGE SCALE GENOMIC DNA]</scope>
    <source>
        <strain evidence="3">cv. AG2017</strain>
        <tissue evidence="2">Leaf</tissue>
    </source>
</reference>
<protein>
    <submittedName>
        <fullName evidence="2">Uncharacterized protein</fullName>
    </submittedName>
</protein>
<accession>A0A2I0HNN8</accession>
<proteinExistence type="predicted"/>
<keyword evidence="1" id="KW-0472">Membrane</keyword>
<gene>
    <name evidence="2" type="ORF">CRG98_046270</name>
</gene>
<keyword evidence="1" id="KW-0812">Transmembrane</keyword>
<organism evidence="2 3">
    <name type="scientific">Punica granatum</name>
    <name type="common">Pomegranate</name>
    <dbReference type="NCBI Taxonomy" id="22663"/>
    <lineage>
        <taxon>Eukaryota</taxon>
        <taxon>Viridiplantae</taxon>
        <taxon>Streptophyta</taxon>
        <taxon>Embryophyta</taxon>
        <taxon>Tracheophyta</taxon>
        <taxon>Spermatophyta</taxon>
        <taxon>Magnoliopsida</taxon>
        <taxon>eudicotyledons</taxon>
        <taxon>Gunneridae</taxon>
        <taxon>Pentapetalae</taxon>
        <taxon>rosids</taxon>
        <taxon>malvids</taxon>
        <taxon>Myrtales</taxon>
        <taxon>Lythraceae</taxon>
        <taxon>Punica</taxon>
    </lineage>
</organism>
<feature type="transmembrane region" description="Helical" evidence="1">
    <location>
        <begin position="146"/>
        <end position="166"/>
    </location>
</feature>